<dbReference type="PANTHER" id="PTHR43792:SF1">
    <property type="entry name" value="N-ACETYLTRANSFERASE DOMAIN-CONTAINING PROTEIN"/>
    <property type="match status" value="1"/>
</dbReference>
<evidence type="ECO:0000313" key="3">
    <source>
        <dbReference type="Proteomes" id="UP000004705"/>
    </source>
</evidence>
<evidence type="ECO:0000259" key="1">
    <source>
        <dbReference type="PROSITE" id="PS51186"/>
    </source>
</evidence>
<gene>
    <name evidence="2" type="ORF">SacazDRAFT_03615</name>
</gene>
<accession>H8G8Z9</accession>
<name>H8G8Z9_9PSEU</name>
<dbReference type="GO" id="GO:0005840">
    <property type="term" value="C:ribosome"/>
    <property type="evidence" value="ECO:0007669"/>
    <property type="project" value="UniProtKB-KW"/>
</dbReference>
<reference evidence="2 3" key="1">
    <citation type="journal article" date="2012" name="Stand. Genomic Sci.">
        <title>Genome sequence of the soil bacterium Saccharomonospora azurea type strain (NA-128(T)).</title>
        <authorList>
            <person name="Klenk H.P."/>
            <person name="Held B."/>
            <person name="Lucas S."/>
            <person name="Lapidus A."/>
            <person name="Copeland A."/>
            <person name="Hammon N."/>
            <person name="Pitluck S."/>
            <person name="Goodwin L.A."/>
            <person name="Han C."/>
            <person name="Tapia R."/>
            <person name="Brambilla E.M."/>
            <person name="Potter G."/>
            <person name="Land M."/>
            <person name="Ivanova N."/>
            <person name="Rohde M."/>
            <person name="Goker M."/>
            <person name="Detter J.C."/>
            <person name="Kyrpides N.C."/>
            <person name="Woyke T."/>
        </authorList>
    </citation>
    <scope>NUCLEOTIDE SEQUENCE [LARGE SCALE GENOMIC DNA]</scope>
    <source>
        <strain evidence="2 3">NA-128</strain>
    </source>
</reference>
<dbReference type="SUPFAM" id="SSF55729">
    <property type="entry name" value="Acyl-CoA N-acyltransferases (Nat)"/>
    <property type="match status" value="1"/>
</dbReference>
<protein>
    <submittedName>
        <fullName evidence="2">Acetyltransferase, ribosomal protein N-acetylase</fullName>
    </submittedName>
</protein>
<proteinExistence type="predicted"/>
<dbReference type="InterPro" id="IPR051531">
    <property type="entry name" value="N-acetyltransferase"/>
</dbReference>
<dbReference type="AlphaFoldDB" id="H8G8Z9"/>
<dbReference type="PANTHER" id="PTHR43792">
    <property type="entry name" value="GNAT FAMILY, PUTATIVE (AFU_ORTHOLOGUE AFUA_3G00765)-RELATED-RELATED"/>
    <property type="match status" value="1"/>
</dbReference>
<dbReference type="OrthoDB" id="9132139at2"/>
<dbReference type="Pfam" id="PF13302">
    <property type="entry name" value="Acetyltransf_3"/>
    <property type="match status" value="1"/>
</dbReference>
<dbReference type="GO" id="GO:0016747">
    <property type="term" value="F:acyltransferase activity, transferring groups other than amino-acyl groups"/>
    <property type="evidence" value="ECO:0007669"/>
    <property type="project" value="InterPro"/>
</dbReference>
<keyword evidence="3" id="KW-1185">Reference proteome</keyword>
<evidence type="ECO:0000313" key="2">
    <source>
        <dbReference type="EMBL" id="EHY90480.1"/>
    </source>
</evidence>
<dbReference type="InterPro" id="IPR016181">
    <property type="entry name" value="Acyl_CoA_acyltransferase"/>
</dbReference>
<dbReference type="RefSeq" id="WP_005443907.1">
    <property type="nucleotide sequence ID" value="NZ_CM001466.1"/>
</dbReference>
<dbReference type="EMBL" id="CM001466">
    <property type="protein sequence ID" value="EHY90480.1"/>
    <property type="molecule type" value="Genomic_DNA"/>
</dbReference>
<dbReference type="Proteomes" id="UP000004705">
    <property type="component" value="Chromosome"/>
</dbReference>
<keyword evidence="2" id="KW-0687">Ribonucleoprotein</keyword>
<dbReference type="HOGENOM" id="CLU_013985_3_6_11"/>
<feature type="domain" description="N-acetyltransferase" evidence="1">
    <location>
        <begin position="25"/>
        <end position="193"/>
    </location>
</feature>
<organism evidence="2 3">
    <name type="scientific">Saccharomonospora azurea NA-128</name>
    <dbReference type="NCBI Taxonomy" id="882081"/>
    <lineage>
        <taxon>Bacteria</taxon>
        <taxon>Bacillati</taxon>
        <taxon>Actinomycetota</taxon>
        <taxon>Actinomycetes</taxon>
        <taxon>Pseudonocardiales</taxon>
        <taxon>Pseudonocardiaceae</taxon>
        <taxon>Saccharomonospora</taxon>
    </lineage>
</organism>
<dbReference type="Gene3D" id="3.40.630.30">
    <property type="match status" value="1"/>
</dbReference>
<dbReference type="PROSITE" id="PS51186">
    <property type="entry name" value="GNAT"/>
    <property type="match status" value="1"/>
</dbReference>
<dbReference type="InterPro" id="IPR000182">
    <property type="entry name" value="GNAT_dom"/>
</dbReference>
<keyword evidence="2" id="KW-0689">Ribosomal protein</keyword>
<sequence length="208" mass="23044">MYASHHPAPALRAQETLPTLTTDRLTLRPAAVADLDAMHAYLSRQDVCRYLLHEPLSHDEVKAKLVACEERATLGEKGDFVRLAVVRDEDGAVVGDVILDITAPEAATVEIGWVFSPDVAGRGYATEAAVALRDYAFETLNAHRIVAQLHPDNTASARLCERLGMRHEALHRADLWIKGHWEDTSIYAVLRHEWAESLTPAEPVPARE</sequence>